<keyword evidence="2" id="KW-1185">Reference proteome</keyword>
<proteinExistence type="predicted"/>
<reference evidence="1 2" key="2">
    <citation type="journal article" date="2022" name="Mol. Biol. Evol.">
        <title>Comparative Genomics Reveals Insights into the Divergent Evolution of Astigmatic Mites and Household Pest Adaptations.</title>
        <authorList>
            <person name="Xiong Q."/>
            <person name="Wan A.T."/>
            <person name="Liu X."/>
            <person name="Fung C.S."/>
            <person name="Xiao X."/>
            <person name="Malainual N."/>
            <person name="Hou J."/>
            <person name="Wang L."/>
            <person name="Wang M."/>
            <person name="Yang K.Y."/>
            <person name="Cui Y."/>
            <person name="Leung E.L."/>
            <person name="Nong W."/>
            <person name="Shin S.K."/>
            <person name="Au S.W."/>
            <person name="Jeong K.Y."/>
            <person name="Chew F.T."/>
            <person name="Hui J.H."/>
            <person name="Leung T.F."/>
            <person name="Tungtrongchitr A."/>
            <person name="Zhong N."/>
            <person name="Liu Z."/>
            <person name="Tsui S.K."/>
        </authorList>
    </citation>
    <scope>NUCLEOTIDE SEQUENCE [LARGE SCALE GENOMIC DNA]</scope>
    <source>
        <strain evidence="1">Derp</strain>
    </source>
</reference>
<comment type="caution">
    <text evidence="1">The sequence shown here is derived from an EMBL/GenBank/DDBJ whole genome shotgun (WGS) entry which is preliminary data.</text>
</comment>
<reference evidence="1 2" key="1">
    <citation type="journal article" date="2018" name="J. Allergy Clin. Immunol.">
        <title>High-quality assembly of Dermatophagoides pteronyssinus genome and transcriptome reveals a wide range of novel allergens.</title>
        <authorList>
            <person name="Liu X.Y."/>
            <person name="Yang K.Y."/>
            <person name="Wang M.Q."/>
            <person name="Kwok J.S."/>
            <person name="Zeng X."/>
            <person name="Yang Z."/>
            <person name="Xiao X.J."/>
            <person name="Lau C.P."/>
            <person name="Li Y."/>
            <person name="Huang Z.M."/>
            <person name="Ba J.G."/>
            <person name="Yim A.K."/>
            <person name="Ouyang C.Y."/>
            <person name="Ngai S.M."/>
            <person name="Chan T.F."/>
            <person name="Leung E.L."/>
            <person name="Liu L."/>
            <person name="Liu Z.G."/>
            <person name="Tsui S.K."/>
        </authorList>
    </citation>
    <scope>NUCLEOTIDE SEQUENCE [LARGE SCALE GENOMIC DNA]</scope>
    <source>
        <strain evidence="1">Derp</strain>
    </source>
</reference>
<dbReference type="Proteomes" id="UP000887458">
    <property type="component" value="Unassembled WGS sequence"/>
</dbReference>
<dbReference type="EMBL" id="NJHN03000012">
    <property type="protein sequence ID" value="KAH9426060.1"/>
    <property type="molecule type" value="Genomic_DNA"/>
</dbReference>
<evidence type="ECO:0000313" key="1">
    <source>
        <dbReference type="EMBL" id="KAH9426060.1"/>
    </source>
</evidence>
<sequence length="64" mass="8042">MLNLLPMLQIMCLALKVFERKKYSIDDDVEMDFLSFFRRRRRRPNRCHHHSYMSGYDDRHIFYE</sequence>
<gene>
    <name evidence="1" type="ORF">DERP_007000</name>
</gene>
<name>A0ABQ8JUB8_DERPT</name>
<protein>
    <submittedName>
        <fullName evidence="1">Uncharacterized protein</fullName>
    </submittedName>
</protein>
<organism evidence="1 2">
    <name type="scientific">Dermatophagoides pteronyssinus</name>
    <name type="common">European house dust mite</name>
    <dbReference type="NCBI Taxonomy" id="6956"/>
    <lineage>
        <taxon>Eukaryota</taxon>
        <taxon>Metazoa</taxon>
        <taxon>Ecdysozoa</taxon>
        <taxon>Arthropoda</taxon>
        <taxon>Chelicerata</taxon>
        <taxon>Arachnida</taxon>
        <taxon>Acari</taxon>
        <taxon>Acariformes</taxon>
        <taxon>Sarcoptiformes</taxon>
        <taxon>Astigmata</taxon>
        <taxon>Psoroptidia</taxon>
        <taxon>Analgoidea</taxon>
        <taxon>Pyroglyphidae</taxon>
        <taxon>Dermatophagoidinae</taxon>
        <taxon>Dermatophagoides</taxon>
    </lineage>
</organism>
<accession>A0ABQ8JUB8</accession>
<evidence type="ECO:0000313" key="2">
    <source>
        <dbReference type="Proteomes" id="UP000887458"/>
    </source>
</evidence>